<proteinExistence type="predicted"/>
<sequence length="330" mass="36616">MLPATKHLSDLIRMDIGAYEAIRAGIRTVLYRGDRTDARALLEVFLERPFQYERGLLLPVFARHGDPTFAPLLAKPCLEGERLHAEAPAEVLEVLGSLQWAPARAVLHHYALVENDDYYNAASATLGLLHVDCSEWRAVIEAAVRATLGKNLFPEFVPALVATLPNRVELLPELYHSGREWASTDCNAGLLLGFAGSGEAGFPWFLDALLDPCYEAGGSGTGTRYHAYRGMILAGLTFRELFDHVLAIADEEQQRYALGVLRSLLEVKCNNPELSVQDPESFPDTYHALLRNSLRETLVEASARYAAREEAEELRTLVEIRIRDTAGDLT</sequence>
<accession>A0ABP8H8T5</accession>
<organism evidence="1 2">
    <name type="scientific">Flaviaesturariibacter amylovorans</name>
    <dbReference type="NCBI Taxonomy" id="1084520"/>
    <lineage>
        <taxon>Bacteria</taxon>
        <taxon>Pseudomonadati</taxon>
        <taxon>Bacteroidota</taxon>
        <taxon>Chitinophagia</taxon>
        <taxon>Chitinophagales</taxon>
        <taxon>Chitinophagaceae</taxon>
        <taxon>Flaviaestuariibacter</taxon>
    </lineage>
</organism>
<reference evidence="2" key="1">
    <citation type="journal article" date="2019" name="Int. J. Syst. Evol. Microbiol.">
        <title>The Global Catalogue of Microorganisms (GCM) 10K type strain sequencing project: providing services to taxonomists for standard genome sequencing and annotation.</title>
        <authorList>
            <consortium name="The Broad Institute Genomics Platform"/>
            <consortium name="The Broad Institute Genome Sequencing Center for Infectious Disease"/>
            <person name="Wu L."/>
            <person name="Ma J."/>
        </authorList>
    </citation>
    <scope>NUCLEOTIDE SEQUENCE [LARGE SCALE GENOMIC DNA]</scope>
    <source>
        <strain evidence="2">JCM 17919</strain>
    </source>
</reference>
<evidence type="ECO:0000313" key="2">
    <source>
        <dbReference type="Proteomes" id="UP001501725"/>
    </source>
</evidence>
<protein>
    <recommendedName>
        <fullName evidence="3">DUF1186 domain-containing protein</fullName>
    </recommendedName>
</protein>
<dbReference type="RefSeq" id="WP_345256672.1">
    <property type="nucleotide sequence ID" value="NZ_BAABGY010000009.1"/>
</dbReference>
<evidence type="ECO:0000313" key="1">
    <source>
        <dbReference type="EMBL" id="GAA4335965.1"/>
    </source>
</evidence>
<gene>
    <name evidence="1" type="ORF">GCM10023184_31040</name>
</gene>
<evidence type="ECO:0008006" key="3">
    <source>
        <dbReference type="Google" id="ProtNLM"/>
    </source>
</evidence>
<dbReference type="EMBL" id="BAABGY010000009">
    <property type="protein sequence ID" value="GAA4335965.1"/>
    <property type="molecule type" value="Genomic_DNA"/>
</dbReference>
<dbReference type="Proteomes" id="UP001501725">
    <property type="component" value="Unassembled WGS sequence"/>
</dbReference>
<keyword evidence="2" id="KW-1185">Reference proteome</keyword>
<name>A0ABP8H8T5_9BACT</name>
<comment type="caution">
    <text evidence="1">The sequence shown here is derived from an EMBL/GenBank/DDBJ whole genome shotgun (WGS) entry which is preliminary data.</text>
</comment>